<keyword evidence="3" id="KW-1185">Reference proteome</keyword>
<name>A0ABR4D9F6_9PEZI</name>
<gene>
    <name evidence="2" type="ORF">VTJ83DRAFT_6011</name>
</gene>
<dbReference type="GeneID" id="98127320"/>
<organism evidence="2 3">
    <name type="scientific">Remersonia thermophila</name>
    <dbReference type="NCBI Taxonomy" id="72144"/>
    <lineage>
        <taxon>Eukaryota</taxon>
        <taxon>Fungi</taxon>
        <taxon>Dikarya</taxon>
        <taxon>Ascomycota</taxon>
        <taxon>Pezizomycotina</taxon>
        <taxon>Sordariomycetes</taxon>
        <taxon>Sordariomycetidae</taxon>
        <taxon>Sordariales</taxon>
        <taxon>Sordariales incertae sedis</taxon>
        <taxon>Remersonia</taxon>
    </lineage>
</organism>
<accession>A0ABR4D9F6</accession>
<evidence type="ECO:0000313" key="3">
    <source>
        <dbReference type="Proteomes" id="UP001600064"/>
    </source>
</evidence>
<comment type="caution">
    <text evidence="2">The sequence shown here is derived from an EMBL/GenBank/DDBJ whole genome shotgun (WGS) entry which is preliminary data.</text>
</comment>
<dbReference type="InterPro" id="IPR005197">
    <property type="entry name" value="Glyco_hydro_71"/>
</dbReference>
<dbReference type="Gene3D" id="3.20.20.80">
    <property type="entry name" value="Glycosidases"/>
    <property type="match status" value="1"/>
</dbReference>
<evidence type="ECO:0000256" key="1">
    <source>
        <dbReference type="SAM" id="SignalP"/>
    </source>
</evidence>
<dbReference type="RefSeq" id="XP_070865386.1">
    <property type="nucleotide sequence ID" value="XM_071012676.1"/>
</dbReference>
<dbReference type="Pfam" id="PF03659">
    <property type="entry name" value="Glyco_hydro_71"/>
    <property type="match status" value="1"/>
</dbReference>
<dbReference type="Proteomes" id="UP001600064">
    <property type="component" value="Unassembled WGS sequence"/>
</dbReference>
<proteinExistence type="predicted"/>
<evidence type="ECO:0000313" key="2">
    <source>
        <dbReference type="EMBL" id="KAL2266659.1"/>
    </source>
</evidence>
<protein>
    <submittedName>
        <fullName evidence="2">Uncharacterized protein</fullName>
    </submittedName>
</protein>
<feature type="chain" id="PRO_5046388538" evidence="1">
    <location>
        <begin position="21"/>
        <end position="443"/>
    </location>
</feature>
<dbReference type="EMBL" id="JAZGUE010000005">
    <property type="protein sequence ID" value="KAL2266659.1"/>
    <property type="molecule type" value="Genomic_DNA"/>
</dbReference>
<reference evidence="2 3" key="1">
    <citation type="journal article" date="2024" name="Commun. Biol.">
        <title>Comparative genomic analysis of thermophilic fungi reveals convergent evolutionary adaptations and gene losses.</title>
        <authorList>
            <person name="Steindorff A.S."/>
            <person name="Aguilar-Pontes M.V."/>
            <person name="Robinson A.J."/>
            <person name="Andreopoulos B."/>
            <person name="LaButti K."/>
            <person name="Kuo A."/>
            <person name="Mondo S."/>
            <person name="Riley R."/>
            <person name="Otillar R."/>
            <person name="Haridas S."/>
            <person name="Lipzen A."/>
            <person name="Grimwood J."/>
            <person name="Schmutz J."/>
            <person name="Clum A."/>
            <person name="Reid I.D."/>
            <person name="Moisan M.C."/>
            <person name="Butler G."/>
            <person name="Nguyen T.T.M."/>
            <person name="Dewar K."/>
            <person name="Conant G."/>
            <person name="Drula E."/>
            <person name="Henrissat B."/>
            <person name="Hansel C."/>
            <person name="Singer S."/>
            <person name="Hutchinson M.I."/>
            <person name="de Vries R.P."/>
            <person name="Natvig D.O."/>
            <person name="Powell A.J."/>
            <person name="Tsang A."/>
            <person name="Grigoriev I.V."/>
        </authorList>
    </citation>
    <scope>NUCLEOTIDE SEQUENCE [LARGE SCALE GENOMIC DNA]</scope>
    <source>
        <strain evidence="2 3">ATCC 22073</strain>
    </source>
</reference>
<sequence>MKHLFAALVAALLLFTPVLATKKVFAHLLVGNTPEMELSEWENDMRLAKASLIDGFALNIASQDSNNVRSLKRAFQAAEKVGGFKLFFCFDYEAQGPWRADQIVDLLDEYAGRDVYFKHEGTRPMVTTFEGTGSADDWNRIKKVFPDLYFIPDWSSAGPERAVKLGGGVADGLASWGAWPEGKKSISTQLDRAYLAALGGKGYMMPVSPWFYTNLPGWNKNWLWRGDGLWELRWNQVASVDPDYVQILTWNDYGESHYIGPIHEKQLALFEHGRAPINYAKDMPHDAWRKLLPWYISVYKNGRPPARVLQETAVIYYRPSPARACDGGGTVANAASHGQKEMPPEEVLADKVFWSALLNSDKGLSVKVKIGDDEDYARSLTLVPPAGMGRPGVYAGSVPFNGRTGPVQVTVMQGGRTVAVVRGSKNITNHCEKGIQNWDAVVA</sequence>
<dbReference type="CDD" id="cd11577">
    <property type="entry name" value="GH71"/>
    <property type="match status" value="1"/>
</dbReference>
<keyword evidence="1" id="KW-0732">Signal</keyword>
<feature type="signal peptide" evidence="1">
    <location>
        <begin position="1"/>
        <end position="20"/>
    </location>
</feature>